<evidence type="ECO:0000256" key="5">
    <source>
        <dbReference type="ARBA" id="ARBA00023125"/>
    </source>
</evidence>
<dbReference type="SUPFAM" id="SSF52540">
    <property type="entry name" value="P-loop containing nucleoside triphosphate hydrolases"/>
    <property type="match status" value="2"/>
</dbReference>
<feature type="compositionally biased region" description="Acidic residues" evidence="7">
    <location>
        <begin position="201"/>
        <end position="218"/>
    </location>
</feature>
<dbReference type="PROSITE" id="PS51204">
    <property type="entry name" value="HSA"/>
    <property type="match status" value="1"/>
</dbReference>
<dbReference type="InterPro" id="IPR050520">
    <property type="entry name" value="INO80/SWR1_helicase"/>
</dbReference>
<evidence type="ECO:0000313" key="11">
    <source>
        <dbReference type="Proteomes" id="UP001159427"/>
    </source>
</evidence>
<feature type="non-terminal residue" evidence="10">
    <location>
        <position position="1167"/>
    </location>
</feature>
<feature type="non-terminal residue" evidence="10">
    <location>
        <position position="1"/>
    </location>
</feature>
<feature type="compositionally biased region" description="Low complexity" evidence="7">
    <location>
        <begin position="96"/>
        <end position="113"/>
    </location>
</feature>
<dbReference type="CDD" id="cd18003">
    <property type="entry name" value="DEXQc_SRCAP"/>
    <property type="match status" value="1"/>
</dbReference>
<keyword evidence="6" id="KW-0539">Nucleus</keyword>
<evidence type="ECO:0000259" key="9">
    <source>
        <dbReference type="PROSITE" id="PS51204"/>
    </source>
</evidence>
<feature type="compositionally biased region" description="Acidic residues" evidence="7">
    <location>
        <begin position="116"/>
        <end position="139"/>
    </location>
</feature>
<feature type="compositionally biased region" description="Low complexity" evidence="7">
    <location>
        <begin position="304"/>
        <end position="313"/>
    </location>
</feature>
<evidence type="ECO:0000256" key="4">
    <source>
        <dbReference type="ARBA" id="ARBA00022840"/>
    </source>
</evidence>
<feature type="domain" description="HSA" evidence="9">
    <location>
        <begin position="1"/>
        <end position="33"/>
    </location>
</feature>
<keyword evidence="3" id="KW-0347">Helicase</keyword>
<feature type="compositionally biased region" description="Acidic residues" evidence="7">
    <location>
        <begin position="178"/>
        <end position="191"/>
    </location>
</feature>
<name>A0ABN8T2A9_9CNID</name>
<dbReference type="Gene3D" id="3.40.50.10810">
    <property type="entry name" value="Tandem AAA-ATPase domain"/>
    <property type="match status" value="1"/>
</dbReference>
<dbReference type="PANTHER" id="PTHR45685">
    <property type="entry name" value="HELICASE SRCAP-RELATED"/>
    <property type="match status" value="1"/>
</dbReference>
<evidence type="ECO:0000259" key="8">
    <source>
        <dbReference type="PROSITE" id="PS51192"/>
    </source>
</evidence>
<evidence type="ECO:0000256" key="2">
    <source>
        <dbReference type="ARBA" id="ARBA00022741"/>
    </source>
</evidence>
<feature type="domain" description="Helicase ATP-binding" evidence="8">
    <location>
        <begin position="396"/>
        <end position="561"/>
    </location>
</feature>
<dbReference type="Pfam" id="PF00176">
    <property type="entry name" value="SNF2-rel_dom"/>
    <property type="match status" value="1"/>
</dbReference>
<protein>
    <recommendedName>
        <fullName evidence="12">Helicase SRCAP</fullName>
    </recommendedName>
</protein>
<dbReference type="InterPro" id="IPR038718">
    <property type="entry name" value="SNF2-like_sf"/>
</dbReference>
<keyword evidence="5" id="KW-0238">DNA-binding</keyword>
<comment type="subcellular location">
    <subcellularLocation>
        <location evidence="1">Nucleus</location>
    </subcellularLocation>
</comment>
<evidence type="ECO:0000256" key="6">
    <source>
        <dbReference type="ARBA" id="ARBA00023242"/>
    </source>
</evidence>
<feature type="compositionally biased region" description="Acidic residues" evidence="7">
    <location>
        <begin position="314"/>
        <end position="324"/>
    </location>
</feature>
<accession>A0ABN8T2A9</accession>
<keyword evidence="4" id="KW-0067">ATP-binding</keyword>
<dbReference type="SMART" id="SM00487">
    <property type="entry name" value="DEXDc"/>
    <property type="match status" value="1"/>
</dbReference>
<dbReference type="PANTHER" id="PTHR45685:SF1">
    <property type="entry name" value="HELICASE SRCAP"/>
    <property type="match status" value="1"/>
</dbReference>
<evidence type="ECO:0000256" key="3">
    <source>
        <dbReference type="ARBA" id="ARBA00022806"/>
    </source>
</evidence>
<keyword evidence="11" id="KW-1185">Reference proteome</keyword>
<dbReference type="Gene3D" id="1.20.120.850">
    <property type="entry name" value="SWI2/SNF2 ATPases, N-terminal domain"/>
    <property type="match status" value="1"/>
</dbReference>
<evidence type="ECO:0000256" key="1">
    <source>
        <dbReference type="ARBA" id="ARBA00004123"/>
    </source>
</evidence>
<proteinExistence type="predicted"/>
<feature type="region of interest" description="Disordered" evidence="7">
    <location>
        <begin position="87"/>
        <end position="353"/>
    </location>
</feature>
<feature type="compositionally biased region" description="Basic and acidic residues" evidence="7">
    <location>
        <begin position="141"/>
        <end position="163"/>
    </location>
</feature>
<feature type="compositionally biased region" description="Polar residues" evidence="7">
    <location>
        <begin position="226"/>
        <end position="236"/>
    </location>
</feature>
<feature type="compositionally biased region" description="Basic and acidic residues" evidence="7">
    <location>
        <begin position="267"/>
        <end position="284"/>
    </location>
</feature>
<organism evidence="10 11">
    <name type="scientific">Porites evermanni</name>
    <dbReference type="NCBI Taxonomy" id="104178"/>
    <lineage>
        <taxon>Eukaryota</taxon>
        <taxon>Metazoa</taxon>
        <taxon>Cnidaria</taxon>
        <taxon>Anthozoa</taxon>
        <taxon>Hexacorallia</taxon>
        <taxon>Scleractinia</taxon>
        <taxon>Fungiina</taxon>
        <taxon>Poritidae</taxon>
        <taxon>Porites</taxon>
    </lineage>
</organism>
<feature type="region of interest" description="Disordered" evidence="7">
    <location>
        <begin position="885"/>
        <end position="913"/>
    </location>
</feature>
<gene>
    <name evidence="10" type="ORF">PEVE_00035383</name>
</gene>
<dbReference type="EMBL" id="CALNXI010005471">
    <property type="protein sequence ID" value="CAH3197892.1"/>
    <property type="molecule type" value="Genomic_DNA"/>
</dbReference>
<dbReference type="Gene3D" id="3.40.50.300">
    <property type="entry name" value="P-loop containing nucleotide triphosphate hydrolases"/>
    <property type="match status" value="1"/>
</dbReference>
<keyword evidence="2" id="KW-0547">Nucleotide-binding</keyword>
<evidence type="ECO:0000313" key="10">
    <source>
        <dbReference type="EMBL" id="CAH3197892.1"/>
    </source>
</evidence>
<evidence type="ECO:0008006" key="12">
    <source>
        <dbReference type="Google" id="ProtNLM"/>
    </source>
</evidence>
<feature type="compositionally biased region" description="Low complexity" evidence="7">
    <location>
        <begin position="903"/>
        <end position="913"/>
    </location>
</feature>
<reference evidence="10 11" key="1">
    <citation type="submission" date="2022-05" db="EMBL/GenBank/DDBJ databases">
        <authorList>
            <consortium name="Genoscope - CEA"/>
            <person name="William W."/>
        </authorList>
    </citation>
    <scope>NUCLEOTIDE SEQUENCE [LARGE SCALE GENOMIC DNA]</scope>
</reference>
<comment type="caution">
    <text evidence="10">The sequence shown here is derived from an EMBL/GenBank/DDBJ whole genome shotgun (WGS) entry which is preliminary data.</text>
</comment>
<evidence type="ECO:0000256" key="7">
    <source>
        <dbReference type="SAM" id="MobiDB-lite"/>
    </source>
</evidence>
<feature type="compositionally biased region" description="Acidic residues" evidence="7">
    <location>
        <begin position="250"/>
        <end position="266"/>
    </location>
</feature>
<dbReference type="InterPro" id="IPR014001">
    <property type="entry name" value="Helicase_ATP-bd"/>
</dbReference>
<dbReference type="InterPro" id="IPR027417">
    <property type="entry name" value="P-loop_NTPase"/>
</dbReference>
<sequence length="1167" mass="132356">QISRAVLKYHQEQKSKEVKAEKEESVRLRKIAASISKEIKQFWSSVEKVVQYKVQSRLEENRKKALDLQLNFIVDQTEKYSSWLAESLAVPPPSSGPASGVSTGPSSPVSSKPEGGDSEFEPAEELDDEETIDVEEAQEQSESREKELEMLRQESEIPLEKLLESLPPEILEERSDESGTEESDNDDDSSAESDASSNESDNSDIEVDVEGNNDEEQEQEAKKKQTSSTRKPSGTGESAEADVEFVVTEEGTEEDDEQTLEEEERMEGEADHKNEIDSLQKEGEMPIEELMKMYSAAENESTDMQSDVESSQESSEEEMSDVEGMEYLVQTDQEKASESQSADSDPDQELTDAAATAQSLQPRGFTLETTEIKTKVPFLLRGVLREYQLIGLDWLVTMHEKHLNGILADEMGLGKTIQTIALLAHLACEKSMWGPHLVVVPTSVMLNWELEFKKWCPGFKILTYYGSQKERKAKRQGWTKPNAFHVCITSYKLVIQDHQAFRRKKWKYFILDEAQNIKNFKSQRWQYLLNFNSHCRLLLTGTPLQNSLMELWSLMHFLMPHVFQSHKDFKEWFSNPLSGMIEGSREYNEGLIKRLHKVLRPFLLRRLKQEVETQMPKKYEHLVRCRLSKRQRYLYDDFMSRAKTKETLESGHFLSVINILMQLRKVCNHPDLFEPRPTVSPLQTEGIVFYTASLVLKALEYDPLKQVNFGYLNLCISDIERTVTSYAAYRTQSLQTPSQMIIEVDTLPEPTRQLVPPVKPRRISMSGYTVAPLTGVKTDISNSVHPSGHHVPSVPPPPYSAHPQHRMHGAYTPGNLPYGMPPSWSQELPGYPRPGYMGSVAGRLQPGMPEGQHGYSTRHSTGAPVGYPASRLLMAGYGRAPPPPYPGHAAGYDTQRQPLARHPSWPASPSVSSVTSEPRQIVASNADLPVSQVRAPVVQSVKSDTASRLTHPETKPFAVSPSKRIALENKPSVAVPAVSHVNKDSPFYLENLVEKRAKERKQKLTRIVEVNSRHAQAQPVYGVDLVKAVSVVHNVWTTVKHSEYLTSMIKTPEYRMDEMREIIKRFVFVIPKATAPPVRLHTSHPPPSFVTKMQILEERLHNELMPRTTFMHPVARGTSMQFPEVRLIQYDCGKLQTLDLLLRRLKAEKHRVLIFTQMTKMLDVLES</sequence>
<dbReference type="InterPro" id="IPR014012">
    <property type="entry name" value="HSA_dom"/>
</dbReference>
<keyword evidence="3" id="KW-0378">Hydrolase</keyword>
<dbReference type="Proteomes" id="UP001159427">
    <property type="component" value="Unassembled WGS sequence"/>
</dbReference>
<dbReference type="InterPro" id="IPR000330">
    <property type="entry name" value="SNF2_N"/>
</dbReference>
<dbReference type="PROSITE" id="PS51192">
    <property type="entry name" value="HELICASE_ATP_BIND_1"/>
    <property type="match status" value="1"/>
</dbReference>